<evidence type="ECO:0000256" key="6">
    <source>
        <dbReference type="ARBA" id="ARBA00022741"/>
    </source>
</evidence>
<feature type="binding site" evidence="11">
    <location>
        <position position="168"/>
    </location>
    <ligand>
        <name>ATP</name>
        <dbReference type="ChEBI" id="CHEBI:30616"/>
    </ligand>
</feature>
<evidence type="ECO:0000256" key="11">
    <source>
        <dbReference type="HAMAP-Rule" id="MF_00228"/>
    </source>
</evidence>
<dbReference type="Proteomes" id="UP000285882">
    <property type="component" value="Chromosome"/>
</dbReference>
<evidence type="ECO:0000256" key="5">
    <source>
        <dbReference type="ARBA" id="ARBA00022723"/>
    </source>
</evidence>
<evidence type="ECO:0000313" key="15">
    <source>
        <dbReference type="Proteomes" id="UP000326951"/>
    </source>
</evidence>
<dbReference type="NCBIfam" id="TIGR00694">
    <property type="entry name" value="thiM"/>
    <property type="match status" value="1"/>
</dbReference>
<accession>A0A410D9P4</accession>
<evidence type="ECO:0000256" key="8">
    <source>
        <dbReference type="ARBA" id="ARBA00022840"/>
    </source>
</evidence>
<keyword evidence="6 11" id="KW-0547">Nucleotide-binding</keyword>
<feature type="binding site" evidence="11">
    <location>
        <position position="46"/>
    </location>
    <ligand>
        <name>substrate</name>
    </ligand>
</feature>
<dbReference type="GO" id="GO:0005524">
    <property type="term" value="F:ATP binding"/>
    <property type="evidence" value="ECO:0007669"/>
    <property type="project" value="UniProtKB-UniRule"/>
</dbReference>
<gene>
    <name evidence="11 12" type="primary">thiM</name>
    <name evidence="13" type="ORF">C0674_09160</name>
    <name evidence="12" type="ORF">St703_18230</name>
</gene>
<dbReference type="Pfam" id="PF02110">
    <property type="entry name" value="HK"/>
    <property type="match status" value="1"/>
</dbReference>
<dbReference type="STRING" id="1449983.GCA_000647835_02349"/>
<keyword evidence="8 11" id="KW-0067">ATP-binding</keyword>
<dbReference type="InterPro" id="IPR029056">
    <property type="entry name" value="Ribokinase-like"/>
</dbReference>
<organism evidence="12 15">
    <name type="scientific">Sporolactobacillus terrae</name>
    <dbReference type="NCBI Taxonomy" id="269673"/>
    <lineage>
        <taxon>Bacteria</taxon>
        <taxon>Bacillati</taxon>
        <taxon>Bacillota</taxon>
        <taxon>Bacilli</taxon>
        <taxon>Bacillales</taxon>
        <taxon>Sporolactobacillaceae</taxon>
        <taxon>Sporolactobacillus</taxon>
    </lineage>
</organism>
<evidence type="ECO:0000256" key="4">
    <source>
        <dbReference type="ARBA" id="ARBA00022679"/>
    </source>
</evidence>
<feature type="binding site" evidence="11">
    <location>
        <position position="122"/>
    </location>
    <ligand>
        <name>ATP</name>
        <dbReference type="ChEBI" id="CHEBI:30616"/>
    </ligand>
</feature>
<dbReference type="PRINTS" id="PR01099">
    <property type="entry name" value="HYETHTZKNASE"/>
</dbReference>
<dbReference type="GO" id="GO:0004417">
    <property type="term" value="F:hydroxyethylthiazole kinase activity"/>
    <property type="evidence" value="ECO:0007669"/>
    <property type="project" value="UniProtKB-UniRule"/>
</dbReference>
<reference evidence="12 15" key="2">
    <citation type="submission" date="2019-09" db="EMBL/GenBank/DDBJ databases">
        <title>Complete genome sequence of Sporolactobacillus terrae 70-3.</title>
        <authorList>
            <person name="Tanaka N."/>
            <person name="Shiwa Y."/>
            <person name="Fujita N."/>
            <person name="Tanasupawat S."/>
        </authorList>
    </citation>
    <scope>NUCLEOTIDE SEQUENCE [LARGE SCALE GENOMIC DNA]</scope>
    <source>
        <strain evidence="12 15">70-3</strain>
    </source>
</reference>
<dbReference type="EMBL" id="AP021853">
    <property type="protein sequence ID" value="BBN99118.1"/>
    <property type="molecule type" value="Genomic_DNA"/>
</dbReference>
<comment type="function">
    <text evidence="11">Catalyzes the phosphorylation of the hydroxyl group of 4-methyl-5-beta-hydroxyethylthiazole (THZ).</text>
</comment>
<keyword evidence="14" id="KW-1185">Reference proteome</keyword>
<keyword evidence="7 11" id="KW-0418">Kinase</keyword>
<evidence type="ECO:0000313" key="14">
    <source>
        <dbReference type="Proteomes" id="UP000285882"/>
    </source>
</evidence>
<name>A0A410D9P4_9BACL</name>
<dbReference type="EC" id="2.7.1.50" evidence="11"/>
<dbReference type="InterPro" id="IPR000417">
    <property type="entry name" value="Hyethyz_kinase"/>
</dbReference>
<dbReference type="NCBIfam" id="NF006830">
    <property type="entry name" value="PRK09355.1"/>
    <property type="match status" value="1"/>
</dbReference>
<evidence type="ECO:0000313" key="13">
    <source>
        <dbReference type="EMBL" id="QAA22781.1"/>
    </source>
</evidence>
<sequence>MVKNQRFIELMDEVRKQKPLLHVITNRVAINDSANGALAVGASPIMAEAHEEVAEIAAISGALELNIGNLTPYSIESMRLSGRAANKAGVPVVLDPVGAGATDFRLQTVQKLLEKVKVAIIRGNAGEIAALAGEKWAAKGVDAGDGNGDVTDMANRVALSWNTVVAVSGAVDTITDGRRTYRVKNGHPLFPYMTGSGCLNGVIQAAYVAVTSNALEASVAASTIYALAGQLAGEKCAGPGSFRQHLMDELYLMNEEKIQRYAAVEDVTDL</sequence>
<dbReference type="AlphaFoldDB" id="A0A410D9P4"/>
<feature type="binding site" evidence="11">
    <location>
        <position position="195"/>
    </location>
    <ligand>
        <name>substrate</name>
    </ligand>
</feature>
<comment type="pathway">
    <text evidence="3 11">Cofactor biosynthesis; thiamine diphosphate biosynthesis; 4-methyl-5-(2-phosphoethyl)-thiazole from 5-(2-hydroxyethyl)-4-methylthiazole: step 1/1.</text>
</comment>
<dbReference type="Gene3D" id="3.40.1190.20">
    <property type="match status" value="1"/>
</dbReference>
<keyword evidence="5 11" id="KW-0479">Metal-binding</keyword>
<reference evidence="13 14" key="1">
    <citation type="submission" date="2018-01" db="EMBL/GenBank/DDBJ databases">
        <title>Complete genome sequencing of Sporolactobacillus terrae DLG3.</title>
        <authorList>
            <person name="Nam Y.-D."/>
            <person name="Kang J."/>
            <person name="Chung W.-H."/>
        </authorList>
    </citation>
    <scope>NUCLEOTIDE SEQUENCE [LARGE SCALE GENOMIC DNA]</scope>
    <source>
        <strain evidence="13 14">DLG3</strain>
    </source>
</reference>
<dbReference type="GO" id="GO:0009229">
    <property type="term" value="P:thiamine diphosphate biosynthetic process"/>
    <property type="evidence" value="ECO:0007669"/>
    <property type="project" value="UniProtKB-UniRule"/>
</dbReference>
<dbReference type="PIRSF" id="PIRSF000513">
    <property type="entry name" value="Thz_kinase"/>
    <property type="match status" value="1"/>
</dbReference>
<evidence type="ECO:0000256" key="7">
    <source>
        <dbReference type="ARBA" id="ARBA00022777"/>
    </source>
</evidence>
<dbReference type="UniPathway" id="UPA00060">
    <property type="reaction ID" value="UER00139"/>
</dbReference>
<proteinExistence type="inferred from homology"/>
<keyword evidence="9 11" id="KW-0460">Magnesium</keyword>
<dbReference type="EMBL" id="CP025688">
    <property type="protein sequence ID" value="QAA22781.1"/>
    <property type="molecule type" value="Genomic_DNA"/>
</dbReference>
<dbReference type="GO" id="GO:0009228">
    <property type="term" value="P:thiamine biosynthetic process"/>
    <property type="evidence" value="ECO:0007669"/>
    <property type="project" value="UniProtKB-KW"/>
</dbReference>
<comment type="similarity">
    <text evidence="11">Belongs to the Thz kinase family.</text>
</comment>
<comment type="cofactor">
    <cofactor evidence="2 11">
        <name>Mg(2+)</name>
        <dbReference type="ChEBI" id="CHEBI:18420"/>
    </cofactor>
</comment>
<dbReference type="GO" id="GO:0000287">
    <property type="term" value="F:magnesium ion binding"/>
    <property type="evidence" value="ECO:0007669"/>
    <property type="project" value="UniProtKB-UniRule"/>
</dbReference>
<dbReference type="RefSeq" id="WP_028976499.1">
    <property type="nucleotide sequence ID" value="NZ_AP021853.1"/>
</dbReference>
<evidence type="ECO:0000256" key="9">
    <source>
        <dbReference type="ARBA" id="ARBA00022842"/>
    </source>
</evidence>
<evidence type="ECO:0000256" key="1">
    <source>
        <dbReference type="ARBA" id="ARBA00001771"/>
    </source>
</evidence>
<evidence type="ECO:0000313" key="12">
    <source>
        <dbReference type="EMBL" id="BBN99118.1"/>
    </source>
</evidence>
<dbReference type="CDD" id="cd01170">
    <property type="entry name" value="THZ_kinase"/>
    <property type="match status" value="1"/>
</dbReference>
<dbReference type="SUPFAM" id="SSF53613">
    <property type="entry name" value="Ribokinase-like"/>
    <property type="match status" value="1"/>
</dbReference>
<keyword evidence="4 11" id="KW-0808">Transferase</keyword>
<protein>
    <recommendedName>
        <fullName evidence="11">Hydroxyethylthiazole kinase</fullName>
        <ecNumber evidence="11">2.7.1.50</ecNumber>
    </recommendedName>
    <alternativeName>
        <fullName evidence="11">4-methyl-5-beta-hydroxyethylthiazole kinase</fullName>
        <shortName evidence="11">TH kinase</shortName>
        <shortName evidence="11">Thz kinase</shortName>
    </alternativeName>
</protein>
<dbReference type="Proteomes" id="UP000326951">
    <property type="component" value="Chromosome"/>
</dbReference>
<evidence type="ECO:0000256" key="2">
    <source>
        <dbReference type="ARBA" id="ARBA00001946"/>
    </source>
</evidence>
<dbReference type="HAMAP" id="MF_00228">
    <property type="entry name" value="Thz_kinase"/>
    <property type="match status" value="1"/>
</dbReference>
<evidence type="ECO:0000256" key="3">
    <source>
        <dbReference type="ARBA" id="ARBA00004868"/>
    </source>
</evidence>
<evidence type="ECO:0000256" key="10">
    <source>
        <dbReference type="ARBA" id="ARBA00022977"/>
    </source>
</evidence>
<comment type="catalytic activity">
    <reaction evidence="1 11">
        <text>5-(2-hydroxyethyl)-4-methylthiazole + ATP = 4-methyl-5-(2-phosphooxyethyl)-thiazole + ADP + H(+)</text>
        <dbReference type="Rhea" id="RHEA:24212"/>
        <dbReference type="ChEBI" id="CHEBI:15378"/>
        <dbReference type="ChEBI" id="CHEBI:17957"/>
        <dbReference type="ChEBI" id="CHEBI:30616"/>
        <dbReference type="ChEBI" id="CHEBI:58296"/>
        <dbReference type="ChEBI" id="CHEBI:456216"/>
        <dbReference type="EC" id="2.7.1.50"/>
    </reaction>
</comment>
<keyword evidence="10 11" id="KW-0784">Thiamine biosynthesis</keyword>